<accession>A0A7S5RBG6</accession>
<dbReference type="NCBIfam" id="TIGR01555">
    <property type="entry name" value="phge_rel_HI1409"/>
    <property type="match status" value="1"/>
</dbReference>
<gene>
    <name evidence="11" type="ORF">EVB73_018</name>
</gene>
<comment type="catalytic activity">
    <reaction evidence="8">
        <text>3',3'-cUAMP + H2O = U[3'-5']pAp[3'] + H(+)</text>
        <dbReference type="Rhea" id="RHEA:72835"/>
        <dbReference type="ChEBI" id="CHEBI:15377"/>
        <dbReference type="ChEBI" id="CHEBI:15378"/>
        <dbReference type="ChEBI" id="CHEBI:143809"/>
        <dbReference type="ChEBI" id="CHEBI:192498"/>
    </reaction>
    <physiologicalReaction direction="left-to-right" evidence="8">
        <dbReference type="Rhea" id="RHEA:72836"/>
    </physiologicalReaction>
</comment>
<comment type="catalytic activity">
    <reaction evidence="3">
        <text>3',3',3'-c-tri-AMP + H2O = A[3'-5']pA[3'-5']pAp[3'] + H(+)</text>
        <dbReference type="Rhea" id="RHEA:72859"/>
        <dbReference type="ChEBI" id="CHEBI:15377"/>
        <dbReference type="ChEBI" id="CHEBI:15378"/>
        <dbReference type="ChEBI" id="CHEBI:192523"/>
        <dbReference type="ChEBI" id="CHEBI:192530"/>
    </reaction>
    <physiologicalReaction direction="left-to-right" evidence="3">
        <dbReference type="Rhea" id="RHEA:72860"/>
    </physiologicalReaction>
</comment>
<evidence type="ECO:0000256" key="6">
    <source>
        <dbReference type="ARBA" id="ARBA00034316"/>
    </source>
</evidence>
<sequence>MGKVITFAKDALTSLVNGLGMIGKDKAASVVYTLPLWTDQHFSDMYRGAWLPRKIVNIPALDAMRKWRNWQTDEPKIELIEAEEKRLGVQAKLLEVMIKARLYGGAALYISTGEGNTAAPLDPANVKKGGIRFLNVLTKKQLNPGDIVEDPESEYFNKPEFYSLARNPSVIIHASRLVIFTGERLPDPELVATSAMGWGDSVLLSCLEAIKSVDSTAANIVSLIFEAKIDVVKIPGLMDSLSDPTSESRLLTRFQLANVAKGNNAMLLLDSEEEYEQKNASFATLPDILQLLITMAAGAADIPVTRLLGQSPAGMNSTGESDLRNYYDRIASIQTLEIDPAINILNECLIRSATGARDAAIHYIWASLWQTTDKERAEIGKTNADTINTLYSTNLFPPEALANAAMNMLVENSIMPGLIEEVESVGGLPDYEAELEKQQAAEIAAAQAKSAPRVAANDATPKTLYVRRDVTNAGDIRDWAKAQGFTTVQRDLHVTIIHTRSLVDWIKVGQDAEWADGKGSMTINAGGPRLMEQFGDAVVLQFASNRLAWRHEDMKRLGAETDFPDFQPHITITWDKPEGMDLRKVEPYRGIIELGPEIFEEVDDNWRAGIAEDEV</sequence>
<evidence type="ECO:0000256" key="1">
    <source>
        <dbReference type="ARBA" id="ARBA00022801"/>
    </source>
</evidence>
<evidence type="ECO:0000256" key="2">
    <source>
        <dbReference type="ARBA" id="ARBA00034233"/>
    </source>
</evidence>
<protein>
    <recommendedName>
        <fullName evidence="7">Anti-CBASS protein Acb1</fullName>
    </recommendedName>
</protein>
<organism evidence="11 12">
    <name type="scientific">Rhizobium phage RHph_Y3_43</name>
    <dbReference type="NCBI Taxonomy" id="2509778"/>
    <lineage>
        <taxon>Viruses</taxon>
        <taxon>Duplodnaviria</taxon>
        <taxon>Heunggongvirae</taxon>
        <taxon>Uroviricota</taxon>
        <taxon>Caudoviricetes</taxon>
        <taxon>Kleczkowskavirus</taxon>
        <taxon>Kleczkowskavirus RHEph4</taxon>
    </lineage>
</organism>
<dbReference type="GO" id="GO:0016787">
    <property type="term" value="F:hydrolase activity"/>
    <property type="evidence" value="ECO:0007669"/>
    <property type="project" value="UniProtKB-KW"/>
</dbReference>
<evidence type="ECO:0000256" key="5">
    <source>
        <dbReference type="ARBA" id="ARBA00034283"/>
    </source>
</evidence>
<keyword evidence="1" id="KW-0378">Hydrolase</keyword>
<dbReference type="InterPro" id="IPR056175">
    <property type="entry name" value="Acb1-like_C"/>
</dbReference>
<dbReference type="Pfam" id="PF23474">
    <property type="entry name" value="Acb1"/>
    <property type="match status" value="1"/>
</dbReference>
<comment type="catalytic activity">
    <reaction evidence="4">
        <text>3',3',3'-cAAG + H2O = A[3'-5']pG[3'-5']pAp[3'] + H(+)</text>
        <dbReference type="Rhea" id="RHEA:72867"/>
        <dbReference type="ChEBI" id="CHEBI:15377"/>
        <dbReference type="ChEBI" id="CHEBI:15378"/>
        <dbReference type="ChEBI" id="CHEBI:143810"/>
        <dbReference type="ChEBI" id="CHEBI:192533"/>
    </reaction>
    <physiologicalReaction direction="left-to-right" evidence="4">
        <dbReference type="Rhea" id="RHEA:72868"/>
    </physiologicalReaction>
</comment>
<evidence type="ECO:0000256" key="4">
    <source>
        <dbReference type="ARBA" id="ARBA00034244"/>
    </source>
</evidence>
<comment type="similarity">
    <text evidence="6">Belongs to the anti-CBASS protein Acb1 family.</text>
</comment>
<name>A0A7S5RBG6_9CAUD</name>
<evidence type="ECO:0000313" key="11">
    <source>
        <dbReference type="EMBL" id="QIG68954.1"/>
    </source>
</evidence>
<comment type="catalytic activity">
    <reaction evidence="5">
        <text>3',3'-cGAMP + H2O = G[3'-5']pAp[3'] + H(+)</text>
        <dbReference type="Rhea" id="RHEA:72831"/>
        <dbReference type="ChEBI" id="CHEBI:15377"/>
        <dbReference type="ChEBI" id="CHEBI:15378"/>
        <dbReference type="ChEBI" id="CHEBI:71501"/>
        <dbReference type="ChEBI" id="CHEBI:192497"/>
    </reaction>
    <physiologicalReaction direction="left-to-right" evidence="5">
        <dbReference type="Rhea" id="RHEA:72832"/>
    </physiologicalReaction>
</comment>
<dbReference type="EMBL" id="MN988501">
    <property type="protein sequence ID" value="QIG68954.1"/>
    <property type="molecule type" value="Genomic_DNA"/>
</dbReference>
<reference evidence="11" key="1">
    <citation type="submission" date="2020-01" db="EMBL/GenBank/DDBJ databases">
        <title>Patterns of diversity and host range of bacteriophage communities associated with bean-nodulatin bacteria.</title>
        <authorList>
            <person name="Vann Cauwenberghe J."/>
            <person name="Santamaria R.I."/>
            <person name="Bustos P."/>
            <person name="Juarez S."/>
            <person name="Gonzalez V."/>
        </authorList>
    </citation>
    <scope>NUCLEOTIDE SEQUENCE</scope>
</reference>
<evidence type="ECO:0000259" key="10">
    <source>
        <dbReference type="Pfam" id="PF23474"/>
    </source>
</evidence>
<proteinExistence type="inferred from homology"/>
<comment type="catalytic activity">
    <reaction evidence="2">
        <text>3',3',3'-cAAG + H2O = G[3'-5']pA[3'-5']pAp[3'] + H(+)</text>
        <dbReference type="Rhea" id="RHEA:72863"/>
        <dbReference type="ChEBI" id="CHEBI:15377"/>
        <dbReference type="ChEBI" id="CHEBI:15378"/>
        <dbReference type="ChEBI" id="CHEBI:143810"/>
        <dbReference type="ChEBI" id="CHEBI:192532"/>
    </reaction>
    <physiologicalReaction direction="left-to-right" evidence="2">
        <dbReference type="Rhea" id="RHEA:72864"/>
    </physiologicalReaction>
</comment>
<evidence type="ECO:0000256" key="8">
    <source>
        <dbReference type="ARBA" id="ARBA00048123"/>
    </source>
</evidence>
<dbReference type="Pfam" id="PF06381">
    <property type="entry name" value="Phage_portal_3"/>
    <property type="match status" value="1"/>
</dbReference>
<evidence type="ECO:0000256" key="7">
    <source>
        <dbReference type="ARBA" id="ARBA00034343"/>
    </source>
</evidence>
<evidence type="ECO:0000256" key="3">
    <source>
        <dbReference type="ARBA" id="ARBA00034240"/>
    </source>
</evidence>
<feature type="domain" description="Anti-CBASS protein Acb1-like C-terminal" evidence="10">
    <location>
        <begin position="462"/>
        <end position="607"/>
    </location>
</feature>
<dbReference type="InterPro" id="IPR024459">
    <property type="entry name" value="Acb1-like_N"/>
</dbReference>
<evidence type="ECO:0000313" key="12">
    <source>
        <dbReference type="Proteomes" id="UP000649522"/>
    </source>
</evidence>
<dbReference type="Proteomes" id="UP000649522">
    <property type="component" value="Segment"/>
</dbReference>
<dbReference type="InterPro" id="IPR006445">
    <property type="entry name" value="Phage-assoc_HI1409"/>
</dbReference>
<evidence type="ECO:0000259" key="9">
    <source>
        <dbReference type="Pfam" id="PF06381"/>
    </source>
</evidence>
<feature type="domain" description="Anti-CBASS protein Acb1-like N-terminal" evidence="9">
    <location>
        <begin position="43"/>
        <end position="388"/>
    </location>
</feature>